<dbReference type="PROSITE" id="PS51257">
    <property type="entry name" value="PROKAR_LIPOPROTEIN"/>
    <property type="match status" value="1"/>
</dbReference>
<dbReference type="Proteomes" id="UP000177798">
    <property type="component" value="Chromosome 1"/>
</dbReference>
<evidence type="ECO:0000259" key="1">
    <source>
        <dbReference type="PROSITE" id="PS50206"/>
    </source>
</evidence>
<evidence type="ECO:0000313" key="3">
    <source>
        <dbReference type="Proteomes" id="UP000177798"/>
    </source>
</evidence>
<reference evidence="3" key="1">
    <citation type="journal article" date="2017" name="Genome Biol. Evol.">
        <title>The complete genome sequence of the phytopathogenic fungus Sclerotinia sclerotiorum reveals insights into the genome architecture of broad host range pathogens.</title>
        <authorList>
            <person name="Derbyshire M."/>
            <person name="Denton-Giles M."/>
            <person name="Hegedus D."/>
            <person name="Seifbarghy S."/>
            <person name="Rollins J."/>
            <person name="van Kan J."/>
            <person name="Seidl M.F."/>
            <person name="Faino L."/>
            <person name="Mbengue M."/>
            <person name="Navaud O."/>
            <person name="Raffaele S."/>
            <person name="Hammond-Kosack K."/>
            <person name="Heard S."/>
            <person name="Oliver R."/>
        </authorList>
    </citation>
    <scope>NUCLEOTIDE SEQUENCE [LARGE SCALE GENOMIC DNA]</scope>
    <source>
        <strain evidence="3">ATCC 18683 / 1980 / Ss-1</strain>
    </source>
</reference>
<dbReference type="VEuPathDB" id="FungiDB:sscle_01g005360"/>
<proteinExistence type="predicted"/>
<dbReference type="EMBL" id="CP017814">
    <property type="protein sequence ID" value="APA05766.1"/>
    <property type="molecule type" value="Genomic_DNA"/>
</dbReference>
<name>A0A1D9PSY2_SCLS1</name>
<dbReference type="PANTHER" id="PTHR44086:SF10">
    <property type="entry name" value="THIOSULFATE SULFURTRANSFERASE_RHODANESE-LIKE DOMAIN-CONTAINING PROTEIN 3"/>
    <property type="match status" value="1"/>
</dbReference>
<dbReference type="PANTHER" id="PTHR44086">
    <property type="entry name" value="THIOSULFATE SULFURTRANSFERASE RDL2, MITOCHONDRIAL-RELATED"/>
    <property type="match status" value="1"/>
</dbReference>
<dbReference type="InterPro" id="IPR001763">
    <property type="entry name" value="Rhodanese-like_dom"/>
</dbReference>
<sequence>MSTPRVSRTVFRAIRSRVEVSSGRSYTASQFSTSCRNNFGTRIRDSGLKNFGILGGQVSRHVRQVRTYSQETENKSKHYTFEDMQTLTSAPHPDTHIIDVRTPLELQQTGRIPGAVNISITTNPDAFSISEEEFEDRFGFERPPKGEECVFYCKSGVRSRAAAEIAKGNGWVKVGEFEGSWLVWSAKGGKAEK</sequence>
<dbReference type="OMA" id="REPYELF"/>
<dbReference type="AlphaFoldDB" id="A0A1D9PSY2"/>
<dbReference type="CDD" id="cd01519">
    <property type="entry name" value="RHOD_HSP67B2"/>
    <property type="match status" value="1"/>
</dbReference>
<dbReference type="Gene3D" id="3.40.250.10">
    <property type="entry name" value="Rhodanese-like domain"/>
    <property type="match status" value="1"/>
</dbReference>
<dbReference type="OrthoDB" id="566238at2759"/>
<feature type="domain" description="Rhodanese" evidence="1">
    <location>
        <begin position="91"/>
        <end position="193"/>
    </location>
</feature>
<dbReference type="PROSITE" id="PS50206">
    <property type="entry name" value="RHODANESE_3"/>
    <property type="match status" value="1"/>
</dbReference>
<organism evidence="2 3">
    <name type="scientific">Sclerotinia sclerotiorum (strain ATCC 18683 / 1980 / Ss-1)</name>
    <name type="common">White mold</name>
    <name type="synonym">Whetzelinia sclerotiorum</name>
    <dbReference type="NCBI Taxonomy" id="665079"/>
    <lineage>
        <taxon>Eukaryota</taxon>
        <taxon>Fungi</taxon>
        <taxon>Dikarya</taxon>
        <taxon>Ascomycota</taxon>
        <taxon>Pezizomycotina</taxon>
        <taxon>Leotiomycetes</taxon>
        <taxon>Helotiales</taxon>
        <taxon>Sclerotiniaceae</taxon>
        <taxon>Sclerotinia</taxon>
    </lineage>
</organism>
<dbReference type="InterPro" id="IPR036873">
    <property type="entry name" value="Rhodanese-like_dom_sf"/>
</dbReference>
<evidence type="ECO:0000313" key="2">
    <source>
        <dbReference type="EMBL" id="APA05766.1"/>
    </source>
</evidence>
<dbReference type="SUPFAM" id="SSF52821">
    <property type="entry name" value="Rhodanese/Cell cycle control phosphatase"/>
    <property type="match status" value="1"/>
</dbReference>
<dbReference type="Pfam" id="PF00581">
    <property type="entry name" value="Rhodanese"/>
    <property type="match status" value="1"/>
</dbReference>
<protein>
    <recommendedName>
        <fullName evidence="1">Rhodanese domain-containing protein</fullName>
    </recommendedName>
</protein>
<dbReference type="RefSeq" id="XP_001597675.1">
    <property type="nucleotide sequence ID" value="XM_001597625.1"/>
</dbReference>
<gene>
    <name evidence="2" type="ORF">sscle_01g005360</name>
</gene>
<accession>A0A1D9PSY2</accession>
<dbReference type="SMART" id="SM00450">
    <property type="entry name" value="RHOD"/>
    <property type="match status" value="1"/>
</dbReference>
<dbReference type="KEGG" id="ssl:SS1G_01871"/>